<keyword evidence="1" id="KW-0175">Coiled coil</keyword>
<sequence>MNGLLTGLLARRETGLIEEIEKLERRIIQMENIAEAERWNMMDDNQFAQYDSDRKIIEEYEKGIRNRLSKEEILASLVNNALHRMKLINTPYHTNH</sequence>
<proteinExistence type="predicted"/>
<dbReference type="RefSeq" id="WP_041866862.1">
    <property type="nucleotide sequence ID" value="NC_007712.1"/>
</dbReference>
<reference evidence="2 3" key="1">
    <citation type="submission" date="2015-05" db="EMBL/GenBank/DDBJ databases">
        <authorList>
            <person name="Goodhead I."/>
        </authorList>
    </citation>
    <scope>NUCLEOTIDE SEQUENCE [LARGE SCALE GENOMIC DNA]</scope>
    <source>
        <strain evidence="3">morsitans</strain>
    </source>
</reference>
<dbReference type="Proteomes" id="UP000245838">
    <property type="component" value="Chromosome sggmmb4_Chromosome"/>
</dbReference>
<organism evidence="2 3">
    <name type="scientific">Sodalis glossinidius (strain morsitans)</name>
    <dbReference type="NCBI Taxonomy" id="343509"/>
    <lineage>
        <taxon>Bacteria</taxon>
        <taxon>Pseudomonadati</taxon>
        <taxon>Pseudomonadota</taxon>
        <taxon>Gammaproteobacteria</taxon>
        <taxon>Enterobacterales</taxon>
        <taxon>Bruguierivoracaceae</taxon>
        <taxon>Sodalis</taxon>
    </lineage>
</organism>
<dbReference type="AlphaFoldDB" id="A0A193QJ43"/>
<protein>
    <submittedName>
        <fullName evidence="2">Uncharacterized protein</fullName>
    </submittedName>
</protein>
<feature type="coiled-coil region" evidence="1">
    <location>
        <begin position="13"/>
        <end position="40"/>
    </location>
</feature>
<dbReference type="EMBL" id="LN854557">
    <property type="protein sequence ID" value="CRL45133.1"/>
    <property type="molecule type" value="Genomic_DNA"/>
</dbReference>
<accession>A0A193QJ43</accession>
<evidence type="ECO:0000313" key="2">
    <source>
        <dbReference type="EMBL" id="CRL45133.1"/>
    </source>
</evidence>
<evidence type="ECO:0000256" key="1">
    <source>
        <dbReference type="SAM" id="Coils"/>
    </source>
</evidence>
<dbReference type="BioCyc" id="SGLO343509:SGP1_RS10325-MONOMER"/>
<name>A0A193QJ43_SODGM</name>
<gene>
    <name evidence="2" type="ORF">SGGMMB4_02677</name>
</gene>
<evidence type="ECO:0000313" key="3">
    <source>
        <dbReference type="Proteomes" id="UP000245838"/>
    </source>
</evidence>